<dbReference type="SUPFAM" id="SSF55781">
    <property type="entry name" value="GAF domain-like"/>
    <property type="match status" value="1"/>
</dbReference>
<evidence type="ECO:0000256" key="3">
    <source>
        <dbReference type="ARBA" id="ARBA00023163"/>
    </source>
</evidence>
<name>A0AAU7AU59_9ACTN</name>
<keyword evidence="1" id="KW-0805">Transcription regulation</keyword>
<dbReference type="InterPro" id="IPR016032">
    <property type="entry name" value="Sig_transdc_resp-reg_C-effctor"/>
</dbReference>
<dbReference type="InterPro" id="IPR029016">
    <property type="entry name" value="GAF-like_dom_sf"/>
</dbReference>
<dbReference type="SMART" id="SM00421">
    <property type="entry name" value="HTH_LUXR"/>
    <property type="match status" value="1"/>
</dbReference>
<evidence type="ECO:0000313" key="5">
    <source>
        <dbReference type="EMBL" id="XAY05032.1"/>
    </source>
</evidence>
<evidence type="ECO:0000256" key="1">
    <source>
        <dbReference type="ARBA" id="ARBA00023015"/>
    </source>
</evidence>
<dbReference type="PROSITE" id="PS50043">
    <property type="entry name" value="HTH_LUXR_2"/>
    <property type="match status" value="1"/>
</dbReference>
<protein>
    <recommendedName>
        <fullName evidence="4">HTH luxR-type domain-containing protein</fullName>
    </recommendedName>
</protein>
<dbReference type="KEGG" id="parq:DSM112329_01873"/>
<dbReference type="InterPro" id="IPR036388">
    <property type="entry name" value="WH-like_DNA-bd_sf"/>
</dbReference>
<feature type="domain" description="HTH luxR-type" evidence="4">
    <location>
        <begin position="258"/>
        <end position="323"/>
    </location>
</feature>
<evidence type="ECO:0000259" key="4">
    <source>
        <dbReference type="PROSITE" id="PS50043"/>
    </source>
</evidence>
<dbReference type="CDD" id="cd06170">
    <property type="entry name" value="LuxR_C_like"/>
    <property type="match status" value="1"/>
</dbReference>
<organism evidence="5">
    <name type="scientific">Paraconexibacter sp. AEG42_29</name>
    <dbReference type="NCBI Taxonomy" id="2997339"/>
    <lineage>
        <taxon>Bacteria</taxon>
        <taxon>Bacillati</taxon>
        <taxon>Actinomycetota</taxon>
        <taxon>Thermoleophilia</taxon>
        <taxon>Solirubrobacterales</taxon>
        <taxon>Paraconexibacteraceae</taxon>
        <taxon>Paraconexibacter</taxon>
    </lineage>
</organism>
<gene>
    <name evidence="5" type="ORF">DSM112329_01873</name>
</gene>
<dbReference type="EMBL" id="CP114014">
    <property type="protein sequence ID" value="XAY05032.1"/>
    <property type="molecule type" value="Genomic_DNA"/>
</dbReference>
<dbReference type="PROSITE" id="PS00622">
    <property type="entry name" value="HTH_LUXR_1"/>
    <property type="match status" value="1"/>
</dbReference>
<dbReference type="Gene3D" id="1.10.10.10">
    <property type="entry name" value="Winged helix-like DNA-binding domain superfamily/Winged helix DNA-binding domain"/>
    <property type="match status" value="1"/>
</dbReference>
<keyword evidence="3" id="KW-0804">Transcription</keyword>
<reference evidence="5" key="1">
    <citation type="submission" date="2022-12" db="EMBL/GenBank/DDBJ databases">
        <title>Paraconexibacter alkalitolerans sp. nov. and Baekduia alba sp. nov., isolated from soil and emended description of the genera Paraconexibacter (Chun et al., 2020) and Baekduia (An et al., 2020).</title>
        <authorList>
            <person name="Vieira S."/>
            <person name="Huber K.J."/>
            <person name="Geppert A."/>
            <person name="Wolf J."/>
            <person name="Neumann-Schaal M."/>
            <person name="Muesken M."/>
            <person name="Overmann J."/>
        </authorList>
    </citation>
    <scope>NUCLEOTIDE SEQUENCE</scope>
    <source>
        <strain evidence="5">AEG42_29</strain>
    </source>
</reference>
<dbReference type="RefSeq" id="WP_354701554.1">
    <property type="nucleotide sequence ID" value="NZ_CP114014.1"/>
</dbReference>
<dbReference type="Pfam" id="PF00196">
    <property type="entry name" value="GerE"/>
    <property type="match status" value="1"/>
</dbReference>
<evidence type="ECO:0000256" key="2">
    <source>
        <dbReference type="ARBA" id="ARBA00023125"/>
    </source>
</evidence>
<dbReference type="PANTHER" id="PTHR44688">
    <property type="entry name" value="DNA-BINDING TRANSCRIPTIONAL ACTIVATOR DEVR_DOSR"/>
    <property type="match status" value="1"/>
</dbReference>
<accession>A0AAU7AU59</accession>
<dbReference type="Pfam" id="PF01590">
    <property type="entry name" value="GAF"/>
    <property type="match status" value="1"/>
</dbReference>
<dbReference type="GO" id="GO:0003677">
    <property type="term" value="F:DNA binding"/>
    <property type="evidence" value="ECO:0007669"/>
    <property type="project" value="UniProtKB-KW"/>
</dbReference>
<dbReference type="SUPFAM" id="SSF46894">
    <property type="entry name" value="C-terminal effector domain of the bipartite response regulators"/>
    <property type="match status" value="1"/>
</dbReference>
<dbReference type="InterPro" id="IPR000792">
    <property type="entry name" value="Tscrpt_reg_LuxR_C"/>
</dbReference>
<proteinExistence type="predicted"/>
<dbReference type="GO" id="GO:0006355">
    <property type="term" value="P:regulation of DNA-templated transcription"/>
    <property type="evidence" value="ECO:0007669"/>
    <property type="project" value="InterPro"/>
</dbReference>
<dbReference type="InterPro" id="IPR003018">
    <property type="entry name" value="GAF"/>
</dbReference>
<dbReference type="PRINTS" id="PR00038">
    <property type="entry name" value="HTHLUXR"/>
</dbReference>
<dbReference type="SMART" id="SM00065">
    <property type="entry name" value="GAF"/>
    <property type="match status" value="1"/>
</dbReference>
<dbReference type="Gene3D" id="3.30.450.40">
    <property type="match status" value="1"/>
</dbReference>
<dbReference type="AlphaFoldDB" id="A0AAU7AU59"/>
<keyword evidence="2" id="KW-0238">DNA-binding</keyword>
<sequence length="328" mass="34867">MTTGTAQSAGTGGAATAGQVAARIRRLQRQRLPLPAPGWDHHTTRLAITHAMRRLRAAGTTSALIEAAPAELCRSCGFSRAMISRLTPVTWTPVALHSTIAGDARLNAGFAAARGVPIPLRHTSLEADIARRRVPLLVPHAATDRRVSAEYLDRSGCDAYLVVPVVDEDRVIALLHADRLGQTHPADAEDRDNALAFAQELGVLVQRAVIAQRLAEQTAELTERLRALAQADLDADDGPPLRRPAALGAAAKPVPHRPAGAARLLSPRELDVLELVTAGATNKGIAAQLTITPGTVKSHVKRILAKTRTSTRSEAAAWYLRQAARTAA</sequence>
<dbReference type="PANTHER" id="PTHR44688:SF16">
    <property type="entry name" value="DNA-BINDING TRANSCRIPTIONAL ACTIVATOR DEVR_DOSR"/>
    <property type="match status" value="1"/>
</dbReference>